<sequence length="99" mass="11303">MRSVRKLGLGELGYWNPRQALEASPQGKTLRKAPESVASSYIAWKTERLLVQSNLVTALSLLAKTRETNSLLTFSLLFIQPYFFEKKPPTIISWHLLKK</sequence>
<dbReference type="Proteomes" id="UP000014500">
    <property type="component" value="Unassembled WGS sequence"/>
</dbReference>
<accession>T1IW33</accession>
<dbReference type="EMBL" id="JH431606">
    <property type="status" value="NOT_ANNOTATED_CDS"/>
    <property type="molecule type" value="Genomic_DNA"/>
</dbReference>
<dbReference type="EnsemblMetazoa" id="SMAR005393-RA">
    <property type="protein sequence ID" value="SMAR005393-PA"/>
    <property type="gene ID" value="SMAR005393"/>
</dbReference>
<name>T1IW33_STRMM</name>
<reference evidence="2" key="1">
    <citation type="submission" date="2011-05" db="EMBL/GenBank/DDBJ databases">
        <authorList>
            <person name="Richards S.R."/>
            <person name="Qu J."/>
            <person name="Jiang H."/>
            <person name="Jhangiani S.N."/>
            <person name="Agravi P."/>
            <person name="Goodspeed R."/>
            <person name="Gross S."/>
            <person name="Mandapat C."/>
            <person name="Jackson L."/>
            <person name="Mathew T."/>
            <person name="Pu L."/>
            <person name="Thornton R."/>
            <person name="Saada N."/>
            <person name="Wilczek-Boney K.B."/>
            <person name="Lee S."/>
            <person name="Kovar C."/>
            <person name="Wu Y."/>
            <person name="Scherer S.E."/>
            <person name="Worley K.C."/>
            <person name="Muzny D.M."/>
            <person name="Gibbs R."/>
        </authorList>
    </citation>
    <scope>NUCLEOTIDE SEQUENCE</scope>
    <source>
        <strain evidence="2">Brora</strain>
    </source>
</reference>
<reference evidence="1" key="2">
    <citation type="submission" date="2015-02" db="UniProtKB">
        <authorList>
            <consortium name="EnsemblMetazoa"/>
        </authorList>
    </citation>
    <scope>IDENTIFICATION</scope>
</reference>
<keyword evidence="2" id="KW-1185">Reference proteome</keyword>
<proteinExistence type="predicted"/>
<organism evidence="1 2">
    <name type="scientific">Strigamia maritima</name>
    <name type="common">European centipede</name>
    <name type="synonym">Geophilus maritimus</name>
    <dbReference type="NCBI Taxonomy" id="126957"/>
    <lineage>
        <taxon>Eukaryota</taxon>
        <taxon>Metazoa</taxon>
        <taxon>Ecdysozoa</taxon>
        <taxon>Arthropoda</taxon>
        <taxon>Myriapoda</taxon>
        <taxon>Chilopoda</taxon>
        <taxon>Pleurostigmophora</taxon>
        <taxon>Geophilomorpha</taxon>
        <taxon>Linotaeniidae</taxon>
        <taxon>Strigamia</taxon>
    </lineage>
</organism>
<evidence type="ECO:0000313" key="2">
    <source>
        <dbReference type="Proteomes" id="UP000014500"/>
    </source>
</evidence>
<protein>
    <submittedName>
        <fullName evidence="1">Uncharacterized protein</fullName>
    </submittedName>
</protein>
<evidence type="ECO:0000313" key="1">
    <source>
        <dbReference type="EnsemblMetazoa" id="SMAR005393-PA"/>
    </source>
</evidence>
<dbReference type="HOGENOM" id="CLU_2323299_0_0_1"/>
<dbReference type="AlphaFoldDB" id="T1IW33"/>